<feature type="region of interest" description="Disordered" evidence="5">
    <location>
        <begin position="232"/>
        <end position="295"/>
    </location>
</feature>
<feature type="region of interest" description="Disordered" evidence="5">
    <location>
        <begin position="619"/>
        <end position="753"/>
    </location>
</feature>
<evidence type="ECO:0000256" key="3">
    <source>
        <dbReference type="ARBA" id="ARBA00022833"/>
    </source>
</evidence>
<dbReference type="AlphaFoldDB" id="A0A0C2Y0E0"/>
<feature type="compositionally biased region" description="Low complexity" evidence="5">
    <location>
        <begin position="24"/>
        <end position="34"/>
    </location>
</feature>
<evidence type="ECO:0000259" key="6">
    <source>
        <dbReference type="PROSITE" id="PS50103"/>
    </source>
</evidence>
<feature type="compositionally biased region" description="Low complexity" evidence="5">
    <location>
        <begin position="336"/>
        <end position="361"/>
    </location>
</feature>
<dbReference type="InterPro" id="IPR000571">
    <property type="entry name" value="Znf_CCCH"/>
</dbReference>
<proteinExistence type="predicted"/>
<feature type="region of interest" description="Disordered" evidence="5">
    <location>
        <begin position="1"/>
        <end position="35"/>
    </location>
</feature>
<feature type="compositionally biased region" description="Low complexity" evidence="5">
    <location>
        <begin position="103"/>
        <end position="113"/>
    </location>
</feature>
<feature type="zinc finger region" description="C3H1-type" evidence="4">
    <location>
        <begin position="206"/>
        <end position="230"/>
    </location>
</feature>
<evidence type="ECO:0000256" key="1">
    <source>
        <dbReference type="ARBA" id="ARBA00022723"/>
    </source>
</evidence>
<dbReference type="SMART" id="SM00356">
    <property type="entry name" value="ZnF_C3H1"/>
    <property type="match status" value="2"/>
</dbReference>
<dbReference type="EMBL" id="KN824277">
    <property type="protein sequence ID" value="KIM34567.1"/>
    <property type="molecule type" value="Genomic_DNA"/>
</dbReference>
<feature type="region of interest" description="Disordered" evidence="5">
    <location>
        <begin position="771"/>
        <end position="813"/>
    </location>
</feature>
<organism evidence="7 8">
    <name type="scientific">Serendipita vermifera MAFF 305830</name>
    <dbReference type="NCBI Taxonomy" id="933852"/>
    <lineage>
        <taxon>Eukaryota</taxon>
        <taxon>Fungi</taxon>
        <taxon>Dikarya</taxon>
        <taxon>Basidiomycota</taxon>
        <taxon>Agaricomycotina</taxon>
        <taxon>Agaricomycetes</taxon>
        <taxon>Sebacinales</taxon>
        <taxon>Serendipitaceae</taxon>
        <taxon>Serendipita</taxon>
    </lineage>
</organism>
<feature type="domain" description="C3H1-type" evidence="6">
    <location>
        <begin position="206"/>
        <end position="230"/>
    </location>
</feature>
<dbReference type="HOGENOM" id="CLU_357919_0_0_1"/>
<feature type="zinc finger region" description="C3H1-type" evidence="4">
    <location>
        <begin position="589"/>
        <end position="616"/>
    </location>
</feature>
<feature type="compositionally biased region" description="Basic and acidic residues" evidence="5">
    <location>
        <begin position="652"/>
        <end position="665"/>
    </location>
</feature>
<dbReference type="PROSITE" id="PS50103">
    <property type="entry name" value="ZF_C3H1"/>
    <property type="match status" value="2"/>
</dbReference>
<dbReference type="Proteomes" id="UP000054097">
    <property type="component" value="Unassembled WGS sequence"/>
</dbReference>
<dbReference type="OrthoDB" id="20872at2759"/>
<feature type="domain" description="C3H1-type" evidence="6">
    <location>
        <begin position="589"/>
        <end position="616"/>
    </location>
</feature>
<evidence type="ECO:0000313" key="7">
    <source>
        <dbReference type="EMBL" id="KIM34567.1"/>
    </source>
</evidence>
<keyword evidence="8" id="KW-1185">Reference proteome</keyword>
<dbReference type="InterPro" id="IPR036855">
    <property type="entry name" value="Znf_CCCH_sf"/>
</dbReference>
<feature type="region of interest" description="Disordered" evidence="5">
    <location>
        <begin position="155"/>
        <end position="199"/>
    </location>
</feature>
<evidence type="ECO:0000256" key="4">
    <source>
        <dbReference type="PROSITE-ProRule" id="PRU00723"/>
    </source>
</evidence>
<dbReference type="GO" id="GO:0008270">
    <property type="term" value="F:zinc ion binding"/>
    <property type="evidence" value="ECO:0007669"/>
    <property type="project" value="UniProtKB-KW"/>
</dbReference>
<evidence type="ECO:0000256" key="5">
    <source>
        <dbReference type="SAM" id="MobiDB-lite"/>
    </source>
</evidence>
<feature type="compositionally biased region" description="Low complexity" evidence="5">
    <location>
        <begin position="705"/>
        <end position="721"/>
    </location>
</feature>
<feature type="compositionally biased region" description="Gly residues" evidence="5">
    <location>
        <begin position="572"/>
        <end position="585"/>
    </location>
</feature>
<accession>A0A0C2Y0E0</accession>
<feature type="compositionally biased region" description="Polar residues" evidence="5">
    <location>
        <begin position="1"/>
        <end position="19"/>
    </location>
</feature>
<gene>
    <name evidence="7" type="ORF">M408DRAFT_19456</name>
</gene>
<feature type="compositionally biased region" description="Pro residues" evidence="5">
    <location>
        <begin position="155"/>
        <end position="168"/>
    </location>
</feature>
<feature type="compositionally biased region" description="Polar residues" evidence="5">
    <location>
        <begin position="232"/>
        <end position="246"/>
    </location>
</feature>
<feature type="compositionally biased region" description="Pro residues" evidence="5">
    <location>
        <begin position="362"/>
        <end position="372"/>
    </location>
</feature>
<keyword evidence="1 4" id="KW-0479">Metal-binding</keyword>
<evidence type="ECO:0000313" key="8">
    <source>
        <dbReference type="Proteomes" id="UP000054097"/>
    </source>
</evidence>
<dbReference type="Gene3D" id="4.10.1000.10">
    <property type="entry name" value="Zinc finger, CCCH-type"/>
    <property type="match status" value="1"/>
</dbReference>
<feature type="region of interest" description="Disordered" evidence="5">
    <location>
        <begin position="73"/>
        <end position="113"/>
    </location>
</feature>
<evidence type="ECO:0000256" key="2">
    <source>
        <dbReference type="ARBA" id="ARBA00022771"/>
    </source>
</evidence>
<feature type="region of interest" description="Disordered" evidence="5">
    <location>
        <begin position="318"/>
        <end position="515"/>
    </location>
</feature>
<name>A0A0C2Y0E0_SERVB</name>
<feature type="compositionally biased region" description="Polar residues" evidence="5">
    <location>
        <begin position="325"/>
        <end position="335"/>
    </location>
</feature>
<feature type="compositionally biased region" description="Pro residues" evidence="5">
    <location>
        <begin position="250"/>
        <end position="261"/>
    </location>
</feature>
<feature type="compositionally biased region" description="Pro residues" evidence="5">
    <location>
        <begin position="473"/>
        <end position="490"/>
    </location>
</feature>
<dbReference type="STRING" id="933852.A0A0C2Y0E0"/>
<reference evidence="8" key="2">
    <citation type="submission" date="2015-01" db="EMBL/GenBank/DDBJ databases">
        <title>Evolutionary Origins and Diversification of the Mycorrhizal Mutualists.</title>
        <authorList>
            <consortium name="DOE Joint Genome Institute"/>
            <consortium name="Mycorrhizal Genomics Consortium"/>
            <person name="Kohler A."/>
            <person name="Kuo A."/>
            <person name="Nagy L.G."/>
            <person name="Floudas D."/>
            <person name="Copeland A."/>
            <person name="Barry K.W."/>
            <person name="Cichocki N."/>
            <person name="Veneault-Fourrey C."/>
            <person name="LaButti K."/>
            <person name="Lindquist E.A."/>
            <person name="Lipzen A."/>
            <person name="Lundell T."/>
            <person name="Morin E."/>
            <person name="Murat C."/>
            <person name="Riley R."/>
            <person name="Ohm R."/>
            <person name="Sun H."/>
            <person name="Tunlid A."/>
            <person name="Henrissat B."/>
            <person name="Grigoriev I.V."/>
            <person name="Hibbett D.S."/>
            <person name="Martin F."/>
        </authorList>
    </citation>
    <scope>NUCLEOTIDE SEQUENCE [LARGE SCALE GENOMIC DNA]</scope>
    <source>
        <strain evidence="8">MAFF 305830</strain>
    </source>
</reference>
<keyword evidence="3 4" id="KW-0862">Zinc</keyword>
<keyword evidence="2 4" id="KW-0863">Zinc-finger</keyword>
<feature type="region of interest" description="Disordered" evidence="5">
    <location>
        <begin position="563"/>
        <end position="585"/>
    </location>
</feature>
<dbReference type="SUPFAM" id="SSF90229">
    <property type="entry name" value="CCCH zinc finger"/>
    <property type="match status" value="1"/>
</dbReference>
<sequence>MATAAGESTVNGTDASNDAQRQHPGNNVPNGMPVYPYPPPPGAMYPMGMSPEMFQGAPGGPGQRMMLPMPYPYPHPQPGQPGQPMSPNGYAFPTMMAPPPPSGNGNASPSSPNGAPMPPYGPYGMWYPAPGMGMPPPPGNMSSNGMQPIPVPMGSFPPPQPMYMPPQPQGDGQNGVENGQKAPNGEHTNGVAWVPGPGGLPPKEVAQTIPCKYFPDCRFGTSCWFLHPGADSSNAPSTPSNPQDSQAPRPFFPGPLPPPVRYGPTGPYDPSAPSPNPNEAGSDANKSAYPSPTAGPNPATAGYGLMYAPYPYPNGYPHIYPPQPTHSQQSPNGGASHNSSQPSHSQPMSPQHMAHQLQQNPPSQPQSPPPNMPAVYPTNGTQGGWYPGQFPPGMPMGVPMQPMPPSHPGPGMMPISPVSPSTGPNGAPVHGMGLPSQAMSPGNAPAPLQSPPHHPAHVPYPISPPYSSAPLHPNSPPQPMHTIPPQPHPASPQALYGNQPPQSTNVPVMPTRGHHSRRESMSSMAAVPMGQVLGPHLDGNGTVDGARSPPSSAFRDMMDNGFAAGARRGRGGGHSSRGSWGGGNGFGQGARRTPCAFFPAGKCKNGDNCRFPHILNPDGSAPVSPTSPRGGYPGSFGRANGSRRPTILGPTLEDKMADLSVKEQAEGQENGDANARTGGYPKPYSSSPKTRGARASLSTPSTPGHRQNAHLQAQQQSQRLPSADDFPVLGHTATPPPPVAAAPAATATGNGHGYASAWSGPTAAQVLKGGIGAKKAAAPSTSVNGDAPKGTADASEANGEEAPRAADSAEASA</sequence>
<protein>
    <recommendedName>
        <fullName evidence="6">C3H1-type domain-containing protein</fullName>
    </recommendedName>
</protein>
<reference evidence="7 8" key="1">
    <citation type="submission" date="2014-04" db="EMBL/GenBank/DDBJ databases">
        <authorList>
            <consortium name="DOE Joint Genome Institute"/>
            <person name="Kuo A."/>
            <person name="Zuccaro A."/>
            <person name="Kohler A."/>
            <person name="Nagy L.G."/>
            <person name="Floudas D."/>
            <person name="Copeland A."/>
            <person name="Barry K.W."/>
            <person name="Cichocki N."/>
            <person name="Veneault-Fourrey C."/>
            <person name="LaButti K."/>
            <person name="Lindquist E.A."/>
            <person name="Lipzen A."/>
            <person name="Lundell T."/>
            <person name="Morin E."/>
            <person name="Murat C."/>
            <person name="Sun H."/>
            <person name="Tunlid A."/>
            <person name="Henrissat B."/>
            <person name="Grigoriev I.V."/>
            <person name="Hibbett D.S."/>
            <person name="Martin F."/>
            <person name="Nordberg H.P."/>
            <person name="Cantor M.N."/>
            <person name="Hua S.X."/>
        </authorList>
    </citation>
    <scope>NUCLEOTIDE SEQUENCE [LARGE SCALE GENOMIC DNA]</scope>
    <source>
        <strain evidence="7 8">MAFF 305830</strain>
    </source>
</reference>